<evidence type="ECO:0000256" key="1">
    <source>
        <dbReference type="ARBA" id="ARBA00004496"/>
    </source>
</evidence>
<dbReference type="PIRSF" id="PIRSF000167">
    <property type="entry name" value="HemN"/>
    <property type="match status" value="1"/>
</dbReference>
<comment type="subcellular location">
    <subcellularLocation>
        <location evidence="1 15">Cytoplasm</location>
    </subcellularLocation>
</comment>
<keyword evidence="8 15" id="KW-0479">Metal-binding</keyword>
<dbReference type="Gene3D" id="1.10.10.920">
    <property type="match status" value="1"/>
</dbReference>
<dbReference type="SMART" id="SM00729">
    <property type="entry name" value="Elp3"/>
    <property type="match status" value="1"/>
</dbReference>
<comment type="subunit">
    <text evidence="4">Monomer.</text>
</comment>
<dbReference type="Gene3D" id="3.80.30.20">
    <property type="entry name" value="tm_1862 like domain"/>
    <property type="match status" value="1"/>
</dbReference>
<dbReference type="InterPro" id="IPR058240">
    <property type="entry name" value="rSAM_sf"/>
</dbReference>
<proteinExistence type="inferred from homology"/>
<evidence type="ECO:0000256" key="14">
    <source>
        <dbReference type="ARBA" id="ARBA00048321"/>
    </source>
</evidence>
<sequence length="449" mass="47002">MSATSAPAEPVLLRHAATPLPRYTSYPTAPHFAPIDPGTYAGWLGAIGAGDALSLYVHVPFCHALCWYCGCHTSVTRSSARIARYRAGLEREAELVAGLIPAHAGVAALHLGGGTPTALGAEGLAALAATLRRLFPFRAGAEIAAELDPRSLDAPLIEALASLGLTRASLGVQDVTPSVQALIGRVQPTAQVEAAVAGLRAAGISHINMDLIYGLPGQGIAEVEASARFAAECGADRIAVFGYAHVPWMKSHQKGIREEDLPGPALRMRQQEAAARVLGRAGYAAIGLDHFARPDDPMTVAAVAGTLRRNFQGYTTDTAPALVGFGASAIGRLPQGFVQNEPDERKWLAAVEAGRLPVARGRALTGEDVLRAGLIERVMCDGAIDLAAVPDAVMQGAADRLAALETDGLVRREPSRIVATEAGRPFLRHFAACFDAFLAPRPARHSAAV</sequence>
<name>A0ABS4ATD3_9PROT</name>
<evidence type="ECO:0000256" key="12">
    <source>
        <dbReference type="ARBA" id="ARBA00023244"/>
    </source>
</evidence>
<keyword evidence="10 15" id="KW-0408">Iron</keyword>
<dbReference type="InterPro" id="IPR034505">
    <property type="entry name" value="Coproporphyrinogen-III_oxidase"/>
</dbReference>
<evidence type="ECO:0000313" key="18">
    <source>
        <dbReference type="Proteomes" id="UP000680815"/>
    </source>
</evidence>
<evidence type="ECO:0000256" key="11">
    <source>
        <dbReference type="ARBA" id="ARBA00023014"/>
    </source>
</evidence>
<comment type="pathway">
    <text evidence="2 15">Porphyrin-containing compound metabolism; protoporphyrin-IX biosynthesis; protoporphyrinogen-IX from coproporphyrinogen-III (AdoMet route): step 1/1.</text>
</comment>
<evidence type="ECO:0000256" key="2">
    <source>
        <dbReference type="ARBA" id="ARBA00004785"/>
    </source>
</evidence>
<accession>A0ABS4ATD3</accession>
<comment type="cofactor">
    <cofactor evidence="15">
        <name>[4Fe-4S] cluster</name>
        <dbReference type="ChEBI" id="CHEBI:49883"/>
    </cofactor>
    <text evidence="15">Binds 1 [4Fe-4S] cluster. The cluster is coordinated with 3 cysteines and an exchangeable S-adenosyl-L-methionine.</text>
</comment>
<dbReference type="NCBIfam" id="TIGR00538">
    <property type="entry name" value="hemN"/>
    <property type="match status" value="1"/>
</dbReference>
<evidence type="ECO:0000259" key="16">
    <source>
        <dbReference type="PROSITE" id="PS51918"/>
    </source>
</evidence>
<protein>
    <recommendedName>
        <fullName evidence="15">Coproporphyrinogen-III oxidase</fullName>
        <ecNumber evidence="15">1.3.98.3</ecNumber>
    </recommendedName>
</protein>
<keyword evidence="6 15" id="KW-0963">Cytoplasm</keyword>
<evidence type="ECO:0000256" key="5">
    <source>
        <dbReference type="ARBA" id="ARBA00022485"/>
    </source>
</evidence>
<evidence type="ECO:0000313" key="17">
    <source>
        <dbReference type="EMBL" id="MBP0464504.1"/>
    </source>
</evidence>
<evidence type="ECO:0000256" key="9">
    <source>
        <dbReference type="ARBA" id="ARBA00023002"/>
    </source>
</evidence>
<dbReference type="InterPro" id="IPR023404">
    <property type="entry name" value="rSAM_horseshoe"/>
</dbReference>
<evidence type="ECO:0000256" key="8">
    <source>
        <dbReference type="ARBA" id="ARBA00022723"/>
    </source>
</evidence>
<gene>
    <name evidence="17" type="primary">hemN</name>
    <name evidence="17" type="ORF">J5Y09_11360</name>
</gene>
<keyword evidence="18" id="KW-1185">Reference proteome</keyword>
<evidence type="ECO:0000256" key="4">
    <source>
        <dbReference type="ARBA" id="ARBA00011245"/>
    </source>
</evidence>
<keyword evidence="7 15" id="KW-0949">S-adenosyl-L-methionine</keyword>
<reference evidence="17 18" key="1">
    <citation type="submission" date="2021-03" db="EMBL/GenBank/DDBJ databases">
        <authorList>
            <person name="So Y."/>
        </authorList>
    </citation>
    <scope>NUCLEOTIDE SEQUENCE [LARGE SCALE GENOMIC DNA]</scope>
    <source>
        <strain evidence="17 18">PWR1</strain>
    </source>
</reference>
<dbReference type="InterPro" id="IPR007197">
    <property type="entry name" value="rSAM"/>
</dbReference>
<feature type="domain" description="Radical SAM core" evidence="16">
    <location>
        <begin position="47"/>
        <end position="281"/>
    </location>
</feature>
<comment type="function">
    <text evidence="13">Involved in the heme biosynthesis. Catalyzes the anaerobic oxidative decarboxylation of propionate groups of rings A and B of coproporphyrinogen III to yield the vinyl groups in protoporphyrinogen IX.</text>
</comment>
<evidence type="ECO:0000256" key="15">
    <source>
        <dbReference type="PIRNR" id="PIRNR000167"/>
    </source>
</evidence>
<keyword evidence="11 15" id="KW-0411">Iron-sulfur</keyword>
<dbReference type="InterPro" id="IPR006638">
    <property type="entry name" value="Elp3/MiaA/NifB-like_rSAM"/>
</dbReference>
<dbReference type="SFLD" id="SFLDS00029">
    <property type="entry name" value="Radical_SAM"/>
    <property type="match status" value="1"/>
</dbReference>
<keyword evidence="5 15" id="KW-0004">4Fe-4S</keyword>
<evidence type="ECO:0000256" key="7">
    <source>
        <dbReference type="ARBA" id="ARBA00022691"/>
    </source>
</evidence>
<keyword evidence="12 15" id="KW-0627">Porphyrin biosynthesis</keyword>
<dbReference type="EMBL" id="JAGIYZ010000010">
    <property type="protein sequence ID" value="MBP0464504.1"/>
    <property type="molecule type" value="Genomic_DNA"/>
</dbReference>
<dbReference type="EC" id="1.3.98.3" evidence="15"/>
<dbReference type="PROSITE" id="PS51918">
    <property type="entry name" value="RADICAL_SAM"/>
    <property type="match status" value="1"/>
</dbReference>
<evidence type="ECO:0000256" key="3">
    <source>
        <dbReference type="ARBA" id="ARBA00005493"/>
    </source>
</evidence>
<evidence type="ECO:0000256" key="6">
    <source>
        <dbReference type="ARBA" id="ARBA00022490"/>
    </source>
</evidence>
<dbReference type="Pfam" id="PF04055">
    <property type="entry name" value="Radical_SAM"/>
    <property type="match status" value="1"/>
</dbReference>
<comment type="catalytic activity">
    <reaction evidence="14 15">
        <text>coproporphyrinogen III + 2 S-adenosyl-L-methionine = protoporphyrinogen IX + 2 5'-deoxyadenosine + 2 L-methionine + 2 CO2</text>
        <dbReference type="Rhea" id="RHEA:15425"/>
        <dbReference type="ChEBI" id="CHEBI:16526"/>
        <dbReference type="ChEBI" id="CHEBI:17319"/>
        <dbReference type="ChEBI" id="CHEBI:57307"/>
        <dbReference type="ChEBI" id="CHEBI:57309"/>
        <dbReference type="ChEBI" id="CHEBI:57844"/>
        <dbReference type="ChEBI" id="CHEBI:59789"/>
        <dbReference type="EC" id="1.3.98.3"/>
    </reaction>
</comment>
<dbReference type="GO" id="GO:0051989">
    <property type="term" value="F:coproporphyrinogen dehydrogenase activity"/>
    <property type="evidence" value="ECO:0007669"/>
    <property type="project" value="UniProtKB-EC"/>
</dbReference>
<comment type="similarity">
    <text evidence="3 15">Belongs to the anaerobic coproporphyrinogen-III oxidase family.</text>
</comment>
<dbReference type="PANTHER" id="PTHR13932">
    <property type="entry name" value="COPROPORPHYRINIGEN III OXIDASE"/>
    <property type="match status" value="1"/>
</dbReference>
<comment type="caution">
    <text evidence="17">The sequence shown here is derived from an EMBL/GenBank/DDBJ whole genome shotgun (WGS) entry which is preliminary data.</text>
</comment>
<dbReference type="InterPro" id="IPR004558">
    <property type="entry name" value="Coprogen_oxidase_HemN"/>
</dbReference>
<organism evidence="17 18">
    <name type="scientific">Roseomonas nitratireducens</name>
    <dbReference type="NCBI Taxonomy" id="2820810"/>
    <lineage>
        <taxon>Bacteria</taxon>
        <taxon>Pseudomonadati</taxon>
        <taxon>Pseudomonadota</taxon>
        <taxon>Alphaproteobacteria</taxon>
        <taxon>Acetobacterales</taxon>
        <taxon>Roseomonadaceae</taxon>
        <taxon>Roseomonas</taxon>
    </lineage>
</organism>
<dbReference type="RefSeq" id="WP_209351879.1">
    <property type="nucleotide sequence ID" value="NZ_JAGIYZ010000010.1"/>
</dbReference>
<dbReference type="Proteomes" id="UP000680815">
    <property type="component" value="Unassembled WGS sequence"/>
</dbReference>
<keyword evidence="9 15" id="KW-0560">Oxidoreductase</keyword>
<dbReference type="PANTHER" id="PTHR13932:SF6">
    <property type="entry name" value="OXYGEN-INDEPENDENT COPROPORPHYRINOGEN III OXIDASE"/>
    <property type="match status" value="1"/>
</dbReference>
<evidence type="ECO:0000256" key="10">
    <source>
        <dbReference type="ARBA" id="ARBA00023004"/>
    </source>
</evidence>
<dbReference type="SFLD" id="SFLDG01065">
    <property type="entry name" value="anaerobic_coproporphyrinogen-I"/>
    <property type="match status" value="1"/>
</dbReference>
<dbReference type="SUPFAM" id="SSF102114">
    <property type="entry name" value="Radical SAM enzymes"/>
    <property type="match status" value="1"/>
</dbReference>
<evidence type="ECO:0000256" key="13">
    <source>
        <dbReference type="ARBA" id="ARBA00024295"/>
    </source>
</evidence>